<dbReference type="SUPFAM" id="SSF47384">
    <property type="entry name" value="Homodimeric domain of signal transducing histidine kinase"/>
    <property type="match status" value="1"/>
</dbReference>
<evidence type="ECO:0000256" key="9">
    <source>
        <dbReference type="ARBA" id="ARBA00022741"/>
    </source>
</evidence>
<dbReference type="InterPro" id="IPR036097">
    <property type="entry name" value="HisK_dim/P_sf"/>
</dbReference>
<evidence type="ECO:0000256" key="20">
    <source>
        <dbReference type="SAM" id="Phobius"/>
    </source>
</evidence>
<keyword evidence="4" id="KW-1003">Cell membrane</keyword>
<dbReference type="InterPro" id="IPR011006">
    <property type="entry name" value="CheY-like_superfamily"/>
</dbReference>
<dbReference type="Gene3D" id="3.40.50.2300">
    <property type="match status" value="1"/>
</dbReference>
<dbReference type="GO" id="GO:0005524">
    <property type="term" value="F:ATP binding"/>
    <property type="evidence" value="ECO:0007669"/>
    <property type="project" value="UniProtKB-KW"/>
</dbReference>
<dbReference type="InterPro" id="IPR003661">
    <property type="entry name" value="HisK_dim/P_dom"/>
</dbReference>
<dbReference type="CDD" id="cd16922">
    <property type="entry name" value="HATPase_EvgS-ArcB-TorS-like"/>
    <property type="match status" value="1"/>
</dbReference>
<protein>
    <recommendedName>
        <fullName evidence="17">Sensory/regulatory protein RpfC</fullName>
        <ecNumber evidence="3">2.7.13.3</ecNumber>
    </recommendedName>
</protein>
<dbReference type="Pfam" id="PF00512">
    <property type="entry name" value="HisKA"/>
    <property type="match status" value="1"/>
</dbReference>
<evidence type="ECO:0000256" key="16">
    <source>
        <dbReference type="ARBA" id="ARBA00064003"/>
    </source>
</evidence>
<dbReference type="InterPro" id="IPR005467">
    <property type="entry name" value="His_kinase_dom"/>
</dbReference>
<dbReference type="eggNOG" id="COG4192">
    <property type="taxonomic scope" value="Bacteria"/>
</dbReference>
<dbReference type="PRINTS" id="PR00344">
    <property type="entry name" value="BCTRLSENSOR"/>
</dbReference>
<dbReference type="CDD" id="cd00088">
    <property type="entry name" value="HPT"/>
    <property type="match status" value="1"/>
</dbReference>
<evidence type="ECO:0000259" key="23">
    <source>
        <dbReference type="PROSITE" id="PS50885"/>
    </source>
</evidence>
<keyword evidence="26" id="KW-1185">Reference proteome</keyword>
<dbReference type="GO" id="GO:0005886">
    <property type="term" value="C:plasma membrane"/>
    <property type="evidence" value="ECO:0007669"/>
    <property type="project" value="UniProtKB-SubCell"/>
</dbReference>
<dbReference type="InterPro" id="IPR008207">
    <property type="entry name" value="Sig_transdc_His_kin_Hpt_dom"/>
</dbReference>
<dbReference type="Gene3D" id="1.20.120.160">
    <property type="entry name" value="HPT domain"/>
    <property type="match status" value="1"/>
</dbReference>
<dbReference type="FunFam" id="3.30.565.10:FF:000010">
    <property type="entry name" value="Sensor histidine kinase RcsC"/>
    <property type="match status" value="1"/>
</dbReference>
<dbReference type="PROSITE" id="PS50110">
    <property type="entry name" value="RESPONSE_REGULATORY"/>
    <property type="match status" value="1"/>
</dbReference>
<keyword evidence="15 20" id="KW-0472">Membrane</keyword>
<evidence type="ECO:0000256" key="18">
    <source>
        <dbReference type="PROSITE-ProRule" id="PRU00110"/>
    </source>
</evidence>
<dbReference type="PANTHER" id="PTHR43047:SF78">
    <property type="entry name" value="SENSORY_REGULATORY PROTEIN RPFC"/>
    <property type="match status" value="1"/>
</dbReference>
<reference evidence="25 26" key="1">
    <citation type="submission" date="2014-04" db="EMBL/GenBank/DDBJ databases">
        <title>Genome sequencing of Vibrio navarrensis strains.</title>
        <authorList>
            <person name="Gladney L.M."/>
            <person name="Katz L.S."/>
            <person name="Marino-Ramirez L."/>
            <person name="Jordan I.K."/>
        </authorList>
    </citation>
    <scope>NUCLEOTIDE SEQUENCE [LARGE SCALE GENOMIC DNA]</scope>
    <source>
        <strain evidence="25 26">ATCC 51183</strain>
    </source>
</reference>
<evidence type="ECO:0000259" key="22">
    <source>
        <dbReference type="PROSITE" id="PS50110"/>
    </source>
</evidence>
<dbReference type="Gene3D" id="1.20.58.920">
    <property type="match status" value="2"/>
</dbReference>
<dbReference type="SMART" id="SM00304">
    <property type="entry name" value="HAMP"/>
    <property type="match status" value="1"/>
</dbReference>
<dbReference type="GeneID" id="43683685"/>
<evidence type="ECO:0000256" key="3">
    <source>
        <dbReference type="ARBA" id="ARBA00012438"/>
    </source>
</evidence>
<dbReference type="STRING" id="29495.EA26_10940"/>
<keyword evidence="6 19" id="KW-0597">Phosphoprotein</keyword>
<evidence type="ECO:0000256" key="1">
    <source>
        <dbReference type="ARBA" id="ARBA00000085"/>
    </source>
</evidence>
<dbReference type="SMART" id="SM00073">
    <property type="entry name" value="HPT"/>
    <property type="match status" value="1"/>
</dbReference>
<evidence type="ECO:0000259" key="24">
    <source>
        <dbReference type="PROSITE" id="PS50894"/>
    </source>
</evidence>
<evidence type="ECO:0000256" key="14">
    <source>
        <dbReference type="ARBA" id="ARBA00023012"/>
    </source>
</evidence>
<feature type="modified residue" description="Phosphohistidine" evidence="18">
    <location>
        <position position="911"/>
    </location>
</feature>
<evidence type="ECO:0000256" key="13">
    <source>
        <dbReference type="ARBA" id="ARBA00022989"/>
    </source>
</evidence>
<dbReference type="EMBL" id="JMCG01000001">
    <property type="protein sequence ID" value="KGK11793.1"/>
    <property type="molecule type" value="Genomic_DNA"/>
</dbReference>
<dbReference type="Pfam" id="PF00072">
    <property type="entry name" value="Response_reg"/>
    <property type="match status" value="1"/>
</dbReference>
<dbReference type="InterPro" id="IPR004358">
    <property type="entry name" value="Sig_transdc_His_kin-like_C"/>
</dbReference>
<evidence type="ECO:0000256" key="10">
    <source>
        <dbReference type="ARBA" id="ARBA00022777"/>
    </source>
</evidence>
<evidence type="ECO:0000256" key="4">
    <source>
        <dbReference type="ARBA" id="ARBA00022475"/>
    </source>
</evidence>
<proteinExistence type="predicted"/>
<feature type="domain" description="HPt" evidence="24">
    <location>
        <begin position="872"/>
        <end position="966"/>
    </location>
</feature>
<comment type="caution">
    <text evidence="25">The sequence shown here is derived from an EMBL/GenBank/DDBJ whole genome shotgun (WGS) entry which is preliminary data.</text>
</comment>
<dbReference type="EC" id="2.7.13.3" evidence="3"/>
<dbReference type="Proteomes" id="UP000029994">
    <property type="component" value="Unassembled WGS sequence"/>
</dbReference>
<dbReference type="SMART" id="SM00387">
    <property type="entry name" value="HATPase_c"/>
    <property type="match status" value="1"/>
</dbReference>
<feature type="transmembrane region" description="Helical" evidence="20">
    <location>
        <begin position="12"/>
        <end position="37"/>
    </location>
</feature>
<dbReference type="Pfam" id="PF01627">
    <property type="entry name" value="Hpt"/>
    <property type="match status" value="1"/>
</dbReference>
<dbReference type="InterPro" id="IPR037952">
    <property type="entry name" value="Sensor_TorS"/>
</dbReference>
<dbReference type="Gene3D" id="6.10.340.10">
    <property type="match status" value="1"/>
</dbReference>
<keyword evidence="13 20" id="KW-1133">Transmembrane helix</keyword>
<feature type="modified residue" description="4-aspartylphosphate" evidence="19">
    <location>
        <position position="765"/>
    </location>
</feature>
<dbReference type="InterPro" id="IPR038188">
    <property type="entry name" value="TorS_sensor_sf"/>
</dbReference>
<dbReference type="SUPFAM" id="SSF52172">
    <property type="entry name" value="CheY-like"/>
    <property type="match status" value="1"/>
</dbReference>
<dbReference type="CDD" id="cd06225">
    <property type="entry name" value="HAMP"/>
    <property type="match status" value="1"/>
</dbReference>
<keyword evidence="11" id="KW-0378">Hydrolase</keyword>
<feature type="transmembrane region" description="Helical" evidence="20">
    <location>
        <begin position="339"/>
        <end position="360"/>
    </location>
</feature>
<evidence type="ECO:0000313" key="26">
    <source>
        <dbReference type="Proteomes" id="UP000029994"/>
    </source>
</evidence>
<comment type="subunit">
    <text evidence="16">At low DSF concentrations, interacts with RpfF.</text>
</comment>
<dbReference type="NCBIfam" id="TIGR02956">
    <property type="entry name" value="TMAO_torS"/>
    <property type="match status" value="1"/>
</dbReference>
<evidence type="ECO:0000256" key="6">
    <source>
        <dbReference type="ARBA" id="ARBA00022553"/>
    </source>
</evidence>
<evidence type="ECO:0000256" key="5">
    <source>
        <dbReference type="ARBA" id="ARBA00022519"/>
    </source>
</evidence>
<feature type="domain" description="Histidine kinase" evidence="21">
    <location>
        <begin position="477"/>
        <end position="695"/>
    </location>
</feature>
<dbReference type="GO" id="GO:0000155">
    <property type="term" value="F:phosphorelay sensor kinase activity"/>
    <property type="evidence" value="ECO:0007669"/>
    <property type="project" value="InterPro"/>
</dbReference>
<organism evidence="25 26">
    <name type="scientific">Vibrio navarrensis</name>
    <dbReference type="NCBI Taxonomy" id="29495"/>
    <lineage>
        <taxon>Bacteria</taxon>
        <taxon>Pseudomonadati</taxon>
        <taxon>Pseudomonadota</taxon>
        <taxon>Gammaproteobacteria</taxon>
        <taxon>Vibrionales</taxon>
        <taxon>Vibrionaceae</taxon>
        <taxon>Vibrio</taxon>
    </lineage>
</organism>
<evidence type="ECO:0000256" key="2">
    <source>
        <dbReference type="ARBA" id="ARBA00004429"/>
    </source>
</evidence>
<dbReference type="PROSITE" id="PS50894">
    <property type="entry name" value="HPT"/>
    <property type="match status" value="1"/>
</dbReference>
<dbReference type="eggNOG" id="COG4251">
    <property type="taxonomic scope" value="Bacteria"/>
</dbReference>
<dbReference type="CDD" id="cd16172">
    <property type="entry name" value="TorS_sensor_domain"/>
    <property type="match status" value="1"/>
</dbReference>
<dbReference type="InterPro" id="IPR001789">
    <property type="entry name" value="Sig_transdc_resp-reg_receiver"/>
</dbReference>
<dbReference type="Pfam" id="PF00672">
    <property type="entry name" value="HAMP"/>
    <property type="match status" value="1"/>
</dbReference>
<dbReference type="InterPro" id="IPR036890">
    <property type="entry name" value="HATPase_C_sf"/>
</dbReference>
<evidence type="ECO:0000256" key="12">
    <source>
        <dbReference type="ARBA" id="ARBA00022840"/>
    </source>
</evidence>
<accession>A0A099LU67</accession>
<comment type="catalytic activity">
    <reaction evidence="1">
        <text>ATP + protein L-histidine = ADP + protein N-phospho-L-histidine.</text>
        <dbReference type="EC" id="2.7.13.3"/>
    </reaction>
</comment>
<dbReference type="FunFam" id="1.10.287.130:FF:000002">
    <property type="entry name" value="Two-component osmosensing histidine kinase"/>
    <property type="match status" value="1"/>
</dbReference>
<dbReference type="PIRSF" id="PIRSF036437">
    <property type="entry name" value="HK_TorS"/>
    <property type="match status" value="1"/>
</dbReference>
<dbReference type="PROSITE" id="PS50109">
    <property type="entry name" value="HIS_KIN"/>
    <property type="match status" value="1"/>
</dbReference>
<dbReference type="SUPFAM" id="SSF55874">
    <property type="entry name" value="ATPase domain of HSP90 chaperone/DNA topoisomerase II/histidine kinase"/>
    <property type="match status" value="1"/>
</dbReference>
<keyword evidence="5" id="KW-0997">Cell inner membrane</keyword>
<evidence type="ECO:0000313" key="25">
    <source>
        <dbReference type="EMBL" id="KGK11793.1"/>
    </source>
</evidence>
<dbReference type="InterPro" id="IPR003594">
    <property type="entry name" value="HATPase_dom"/>
</dbReference>
<dbReference type="InterPro" id="IPR036641">
    <property type="entry name" value="HPT_dom_sf"/>
</dbReference>
<dbReference type="CDD" id="cd00082">
    <property type="entry name" value="HisKA"/>
    <property type="match status" value="1"/>
</dbReference>
<dbReference type="GO" id="GO:0016787">
    <property type="term" value="F:hydrolase activity"/>
    <property type="evidence" value="ECO:0007669"/>
    <property type="project" value="UniProtKB-KW"/>
</dbReference>
<gene>
    <name evidence="25" type="ORF">EA26_10940</name>
</gene>
<comment type="subcellular location">
    <subcellularLocation>
        <location evidence="2">Cell inner membrane</location>
        <topology evidence="2">Multi-pass membrane protein</topology>
    </subcellularLocation>
</comment>
<dbReference type="Pfam" id="PF02518">
    <property type="entry name" value="HATPase_c"/>
    <property type="match status" value="1"/>
</dbReference>
<dbReference type="Pfam" id="PF21689">
    <property type="entry name" value="TorS_sensor_domain"/>
    <property type="match status" value="1"/>
</dbReference>
<dbReference type="RefSeq" id="WP_039427365.1">
    <property type="nucleotide sequence ID" value="NZ_CP061844.1"/>
</dbReference>
<dbReference type="PROSITE" id="PS50885">
    <property type="entry name" value="HAMP"/>
    <property type="match status" value="1"/>
</dbReference>
<keyword evidence="9" id="KW-0547">Nucleotide-binding</keyword>
<dbReference type="SUPFAM" id="SSF47226">
    <property type="entry name" value="Histidine-containing phosphotransfer domain, HPT domain"/>
    <property type="match status" value="1"/>
</dbReference>
<feature type="domain" description="Response regulatory" evidence="22">
    <location>
        <begin position="716"/>
        <end position="834"/>
    </location>
</feature>
<name>A0A099LU67_9VIBR</name>
<keyword evidence="12" id="KW-0067">ATP-binding</keyword>
<keyword evidence="8 20" id="KW-0812">Transmembrane</keyword>
<evidence type="ECO:0000256" key="8">
    <source>
        <dbReference type="ARBA" id="ARBA00022692"/>
    </source>
</evidence>
<dbReference type="SMART" id="SM00448">
    <property type="entry name" value="REC"/>
    <property type="match status" value="1"/>
</dbReference>
<dbReference type="PANTHER" id="PTHR43047">
    <property type="entry name" value="TWO-COMPONENT HISTIDINE PROTEIN KINASE"/>
    <property type="match status" value="1"/>
</dbReference>
<feature type="domain" description="HAMP" evidence="23">
    <location>
        <begin position="361"/>
        <end position="413"/>
    </location>
</feature>
<evidence type="ECO:0000256" key="19">
    <source>
        <dbReference type="PROSITE-ProRule" id="PRU00169"/>
    </source>
</evidence>
<dbReference type="InterPro" id="IPR003660">
    <property type="entry name" value="HAMP_dom"/>
</dbReference>
<evidence type="ECO:0000256" key="17">
    <source>
        <dbReference type="ARBA" id="ARBA00068150"/>
    </source>
</evidence>
<evidence type="ECO:0000256" key="11">
    <source>
        <dbReference type="ARBA" id="ARBA00022801"/>
    </source>
</evidence>
<dbReference type="InterPro" id="IPR014302">
    <property type="entry name" value="Sig_transdc_His_kinase_TorS"/>
</dbReference>
<dbReference type="Gene3D" id="3.30.565.10">
    <property type="entry name" value="Histidine kinase-like ATPase, C-terminal domain"/>
    <property type="match status" value="1"/>
</dbReference>
<evidence type="ECO:0000256" key="7">
    <source>
        <dbReference type="ARBA" id="ARBA00022679"/>
    </source>
</evidence>
<dbReference type="Gene3D" id="1.10.287.130">
    <property type="match status" value="1"/>
</dbReference>
<dbReference type="CDD" id="cd17546">
    <property type="entry name" value="REC_hyHK_CKI1_RcsC-like"/>
    <property type="match status" value="1"/>
</dbReference>
<dbReference type="AlphaFoldDB" id="A0A099LU67"/>
<dbReference type="SMART" id="SM00388">
    <property type="entry name" value="HisKA"/>
    <property type="match status" value="1"/>
</dbReference>
<evidence type="ECO:0000256" key="15">
    <source>
        <dbReference type="ARBA" id="ARBA00023136"/>
    </source>
</evidence>
<keyword evidence="14" id="KW-0902">Two-component regulatory system</keyword>
<keyword evidence="7" id="KW-0808">Transferase</keyword>
<evidence type="ECO:0000259" key="21">
    <source>
        <dbReference type="PROSITE" id="PS50109"/>
    </source>
</evidence>
<keyword evidence="10" id="KW-0418">Kinase</keyword>
<sequence length="966" mass="105773">MLLATASIGRKLLLSFIALAMLVMISALIGVLGFSLVAKTERNVVDTAIPAMIEARQVSELSSRIIASVQTLSNAKNEPERQAAGKVVFTQLDKLFSHIKTLGSSGSFDPDLLLRLEVNVQQVIDNLAQLGLSVETRLKLASEIAAQTAQMRLLSNELEQLTRTQVLNTSTTAVANITHLYALLSVGEREAIIQALDAFVEVDLDLSERLHELHLLAFRMLNQIEEARTLSNAQRIDEVSREFAANLKLMQRRVSAVEDPTRLAQMAQLLQQLAKRKHVFSLLSQQEENNQQSQVLMLATVDLFTQLNGTVSHLVDVSNQATSEAAQALTQTLDFARTLLTLISLLGFAIVVLIVWRVVYVSVVKRLTEYSAALLAVAQGDLNVSLQVQGQDELAQMGRAIIKARDTAQALKIVAQGEAQAKRELQEHKEHLEKVVAERTSQLQLTNEKLNSEVLNHAKARIEAEQANRAKSAFLATMSHEIRTPMNGVLGTTRLLIDSGLNATQRYYADIIDRSGHNLLTILNDVLDYSKIEAGHLQIRLAPFDLPQLVQDSFQLMKSRAKEKQLAFDYHLESDLGRHWIGDATRLGQVLNNLVGNAIKFTTDGEVDIYVCRDPEDETRVLFEVSDSGIGIAPAALAKLFDAFTQVGEGLAHAGGTGLGLAISKRLVEAMGGEIGVESQLNVGSRFWFSVPLESTEVPEESETRAQPCASNVSATILLVEDNPVNRLVAEGFLHSLGHQVLVAENGSEAEELALQHAFDLALIDINLPDCNGCDLMLRLKRQEGGLNCNTPMVAVSAHVFDEEVAQYLAAGFDGYLAKPLQKEALAEEVQHWLCQPNEPKNQSASDVISLLDRESELLNVELLNADLHILGQEKMVQIVTLFTQSSQEIAAQMAQASVAGDGEQIKNLAHKLKGSAGSLGLTSLMMLCQQIETDISPLQAYRTEQQTLDTVLTDSIRALKAQLGL</sequence>